<evidence type="ECO:0000313" key="2">
    <source>
        <dbReference type="Proteomes" id="UP000184088"/>
    </source>
</evidence>
<dbReference type="InterPro" id="IPR036388">
    <property type="entry name" value="WH-like_DNA-bd_sf"/>
</dbReference>
<gene>
    <name evidence="1" type="ORF">SAMN02746089_01445</name>
</gene>
<dbReference type="InterPro" id="IPR036390">
    <property type="entry name" value="WH_DNA-bd_sf"/>
</dbReference>
<dbReference type="PANTHER" id="PTHR33221">
    <property type="entry name" value="WINGED HELIX-TURN-HELIX TRANSCRIPTIONAL REGULATOR, RRF2 FAMILY"/>
    <property type="match status" value="1"/>
</dbReference>
<dbReference type="STRING" id="1121256.SAMN02746089_01445"/>
<dbReference type="InterPro" id="IPR000944">
    <property type="entry name" value="Tscrpt_reg_Rrf2"/>
</dbReference>
<dbReference type="PANTHER" id="PTHR33221:SF2">
    <property type="entry name" value="TRANSCRIPTIONAL REGULATOR"/>
    <property type="match status" value="1"/>
</dbReference>
<dbReference type="GO" id="GO:0003700">
    <property type="term" value="F:DNA-binding transcription factor activity"/>
    <property type="evidence" value="ECO:0007669"/>
    <property type="project" value="TreeGrafter"/>
</dbReference>
<dbReference type="PROSITE" id="PS51197">
    <property type="entry name" value="HTH_RRF2_2"/>
    <property type="match status" value="1"/>
</dbReference>
<reference evidence="1 2" key="1">
    <citation type="submission" date="2016-11" db="EMBL/GenBank/DDBJ databases">
        <authorList>
            <person name="Jaros S."/>
            <person name="Januszkiewicz K."/>
            <person name="Wedrychowicz H."/>
        </authorList>
    </citation>
    <scope>NUCLEOTIDE SEQUENCE [LARGE SCALE GENOMIC DNA]</scope>
    <source>
        <strain evidence="1 2">DSM 17918</strain>
    </source>
</reference>
<dbReference type="Gene3D" id="1.10.10.10">
    <property type="entry name" value="Winged helix-like DNA-binding domain superfamily/Winged helix DNA-binding domain"/>
    <property type="match status" value="1"/>
</dbReference>
<dbReference type="AlphaFoldDB" id="A0A1M4ZMG9"/>
<protein>
    <submittedName>
        <fullName evidence="1">Transcriptional regulator, BadM/Rrf2 family</fullName>
    </submittedName>
</protein>
<dbReference type="OrthoDB" id="9808360at2"/>
<name>A0A1M4ZMG9_9THEO</name>
<sequence>MRLTQASDYALRIVLHLSRKKGEMVEADAISEAEKIPKRFLLKICRDLIKAGIIESSRGKNGGYSLAKSPESITMKDVILAVEGTMALTRCQIDPAACNKNATGYCAVHRAFCSVMDVVSREFEKYDFATLAKMDGN</sequence>
<dbReference type="Proteomes" id="UP000184088">
    <property type="component" value="Unassembled WGS sequence"/>
</dbReference>
<organism evidence="1 2">
    <name type="scientific">Caldanaerobius fijiensis DSM 17918</name>
    <dbReference type="NCBI Taxonomy" id="1121256"/>
    <lineage>
        <taxon>Bacteria</taxon>
        <taxon>Bacillati</taxon>
        <taxon>Bacillota</taxon>
        <taxon>Clostridia</taxon>
        <taxon>Thermoanaerobacterales</taxon>
        <taxon>Thermoanaerobacteraceae</taxon>
        <taxon>Caldanaerobius</taxon>
    </lineage>
</organism>
<dbReference type="Pfam" id="PF02082">
    <property type="entry name" value="Rrf2"/>
    <property type="match status" value="1"/>
</dbReference>
<dbReference type="EMBL" id="FQVH01000014">
    <property type="protein sequence ID" value="SHF18997.1"/>
    <property type="molecule type" value="Genomic_DNA"/>
</dbReference>
<evidence type="ECO:0000313" key="1">
    <source>
        <dbReference type="EMBL" id="SHF18997.1"/>
    </source>
</evidence>
<dbReference type="SUPFAM" id="SSF46785">
    <property type="entry name" value="Winged helix' DNA-binding domain"/>
    <property type="match status" value="1"/>
</dbReference>
<dbReference type="NCBIfam" id="TIGR00738">
    <property type="entry name" value="rrf2_super"/>
    <property type="match status" value="1"/>
</dbReference>
<accession>A0A1M4ZMG9</accession>
<dbReference type="GO" id="GO:0005829">
    <property type="term" value="C:cytosol"/>
    <property type="evidence" value="ECO:0007669"/>
    <property type="project" value="TreeGrafter"/>
</dbReference>
<proteinExistence type="predicted"/>
<dbReference type="RefSeq" id="WP_073343365.1">
    <property type="nucleotide sequence ID" value="NZ_FQVH01000014.1"/>
</dbReference>
<keyword evidence="2" id="KW-1185">Reference proteome</keyword>
<dbReference type="PROSITE" id="PS01332">
    <property type="entry name" value="HTH_RRF2_1"/>
    <property type="match status" value="1"/>
</dbReference>
<dbReference type="InterPro" id="IPR030489">
    <property type="entry name" value="TR_Rrf2-type_CS"/>
</dbReference>